<dbReference type="SUPFAM" id="SSF143800">
    <property type="entry name" value="L28p-like"/>
    <property type="match status" value="2"/>
</dbReference>
<dbReference type="Proteomes" id="UP000737018">
    <property type="component" value="Unassembled WGS sequence"/>
</dbReference>
<evidence type="ECO:0000313" key="8">
    <source>
        <dbReference type="Proteomes" id="UP000737018"/>
    </source>
</evidence>
<dbReference type="AlphaFoldDB" id="A0A8J4QSS5"/>
<evidence type="ECO:0000313" key="7">
    <source>
        <dbReference type="EMBL" id="KAF3957885.1"/>
    </source>
</evidence>
<dbReference type="FunFam" id="2.30.170.40:FF:000003">
    <property type="entry name" value="54S ribosomal protein L24"/>
    <property type="match status" value="2"/>
</dbReference>
<dbReference type="GO" id="GO:0005762">
    <property type="term" value="C:mitochondrial large ribosomal subunit"/>
    <property type="evidence" value="ECO:0007669"/>
    <property type="project" value="TreeGrafter"/>
</dbReference>
<dbReference type="PROSITE" id="PS51375">
    <property type="entry name" value="PPR"/>
    <property type="match status" value="1"/>
</dbReference>
<keyword evidence="8" id="KW-1185">Reference proteome</keyword>
<dbReference type="Pfam" id="PF00830">
    <property type="entry name" value="Ribosomal_L28"/>
    <property type="match status" value="2"/>
</dbReference>
<comment type="similarity">
    <text evidence="1">Belongs to the bacterial ribosomal protein bL28 family.</text>
</comment>
<feature type="repeat" description="PPR" evidence="6">
    <location>
        <begin position="306"/>
        <end position="340"/>
    </location>
</feature>
<evidence type="ECO:0000256" key="2">
    <source>
        <dbReference type="ARBA" id="ARBA00022737"/>
    </source>
</evidence>
<protein>
    <recommendedName>
        <fullName evidence="5">Large ribosomal subunit protein bL28m</fullName>
    </recommendedName>
</protein>
<keyword evidence="3" id="KW-0689">Ribosomal protein</keyword>
<evidence type="ECO:0000256" key="3">
    <source>
        <dbReference type="ARBA" id="ARBA00022980"/>
    </source>
</evidence>
<evidence type="ECO:0000256" key="4">
    <source>
        <dbReference type="ARBA" id="ARBA00023274"/>
    </source>
</evidence>
<evidence type="ECO:0000256" key="1">
    <source>
        <dbReference type="ARBA" id="ARBA00008760"/>
    </source>
</evidence>
<dbReference type="InterPro" id="IPR011990">
    <property type="entry name" value="TPR-like_helical_dom_sf"/>
</dbReference>
<dbReference type="InterPro" id="IPR034704">
    <property type="entry name" value="Ribosomal_bL28/bL31-like_sf"/>
</dbReference>
<sequence>MAFRGKEMMKKVLKNVGEKNLAPGLKASLKKCIPDSKVVMGRAKRGLYAGRHIQFGNRVSEDGGNKSRRSWKLNVQEKRLFSYVLDRHILVKVTTHALRCFDKAGGIDESRRAWKPNVQEKRLFSYVLDRHVLVKVTTHALCCFDKAGGIDEYLLKTPDHKIDTEMGLYWKSRIEKMYEELGKRQVVFFSPEDEARFEQRFKDLKVAKRTARRDARRQMPGCINQTYAWRSILQSREVIHKGAVWIVGDGWMIDIWSHKWLPDLGQSRVILPRNGAGVEKGYINTGHPLAAIAAYEEILRLGLKPDKLTYNKLIYACVKTDKLDIAMHALEEMKDTAQKFGHDDLFPDVVTYTTLLKGLALCKDLL</sequence>
<dbReference type="OrthoDB" id="361870at2759"/>
<dbReference type="GO" id="GO:0003735">
    <property type="term" value="F:structural constituent of ribosome"/>
    <property type="evidence" value="ECO:0007669"/>
    <property type="project" value="InterPro"/>
</dbReference>
<dbReference type="Gene3D" id="1.25.40.10">
    <property type="entry name" value="Tetratricopeptide repeat domain"/>
    <property type="match status" value="1"/>
</dbReference>
<dbReference type="EMBL" id="JRKL02002699">
    <property type="protein sequence ID" value="KAF3957885.1"/>
    <property type="molecule type" value="Genomic_DNA"/>
</dbReference>
<organism evidence="7 8">
    <name type="scientific">Castanea mollissima</name>
    <name type="common">Chinese chestnut</name>
    <dbReference type="NCBI Taxonomy" id="60419"/>
    <lineage>
        <taxon>Eukaryota</taxon>
        <taxon>Viridiplantae</taxon>
        <taxon>Streptophyta</taxon>
        <taxon>Embryophyta</taxon>
        <taxon>Tracheophyta</taxon>
        <taxon>Spermatophyta</taxon>
        <taxon>Magnoliopsida</taxon>
        <taxon>eudicotyledons</taxon>
        <taxon>Gunneridae</taxon>
        <taxon>Pentapetalae</taxon>
        <taxon>rosids</taxon>
        <taxon>fabids</taxon>
        <taxon>Fagales</taxon>
        <taxon>Fagaceae</taxon>
        <taxon>Castanea</taxon>
    </lineage>
</organism>
<dbReference type="Gene3D" id="2.30.170.40">
    <property type="entry name" value="Ribosomal protein L28/L24"/>
    <property type="match status" value="2"/>
</dbReference>
<keyword evidence="2" id="KW-0677">Repeat</keyword>
<dbReference type="PANTHER" id="PTHR13528:SF2">
    <property type="entry name" value="LARGE RIBOSOMAL SUBUNIT PROTEIN BL28M"/>
    <property type="match status" value="1"/>
</dbReference>
<accession>A0A8J4QSS5</accession>
<keyword evidence="4" id="KW-0687">Ribonucleoprotein</keyword>
<reference evidence="7" key="1">
    <citation type="submission" date="2020-03" db="EMBL/GenBank/DDBJ databases">
        <title>Castanea mollissima Vanexum genome sequencing.</title>
        <authorList>
            <person name="Staton M."/>
        </authorList>
    </citation>
    <scope>NUCLEOTIDE SEQUENCE</scope>
    <source>
        <tissue evidence="7">Leaf</tissue>
    </source>
</reference>
<dbReference type="InterPro" id="IPR026569">
    <property type="entry name" value="Ribosomal_bL28"/>
</dbReference>
<comment type="caution">
    <text evidence="7">The sequence shown here is derived from an EMBL/GenBank/DDBJ whole genome shotgun (WGS) entry which is preliminary data.</text>
</comment>
<proteinExistence type="inferred from homology"/>
<name>A0A8J4QSS5_9ROSI</name>
<dbReference type="InterPro" id="IPR037147">
    <property type="entry name" value="Ribosomal_bL28_sf"/>
</dbReference>
<dbReference type="InterPro" id="IPR002885">
    <property type="entry name" value="PPR_rpt"/>
</dbReference>
<dbReference type="Pfam" id="PF13041">
    <property type="entry name" value="PPR_2"/>
    <property type="match status" value="1"/>
</dbReference>
<evidence type="ECO:0000256" key="5">
    <source>
        <dbReference type="ARBA" id="ARBA00035269"/>
    </source>
</evidence>
<gene>
    <name evidence="7" type="ORF">CMV_017146</name>
</gene>
<dbReference type="PANTHER" id="PTHR13528">
    <property type="entry name" value="39S RIBOSOMAL PROTEIN L28, MITOCHONDRIAL"/>
    <property type="match status" value="1"/>
</dbReference>
<evidence type="ECO:0000256" key="6">
    <source>
        <dbReference type="PROSITE-ProRule" id="PRU00708"/>
    </source>
</evidence>